<dbReference type="InterPro" id="IPR013783">
    <property type="entry name" value="Ig-like_fold"/>
</dbReference>
<dbReference type="InterPro" id="IPR017868">
    <property type="entry name" value="Filamin/ABP280_repeat-like"/>
</dbReference>
<reference evidence="2" key="2">
    <citation type="submission" date="2021-04" db="EMBL/GenBank/DDBJ databases">
        <authorList>
            <person name="Gilroy R."/>
        </authorList>
    </citation>
    <scope>NUCLEOTIDE SEQUENCE</scope>
    <source>
        <strain evidence="2">ChiHjej8B7-3636</strain>
    </source>
</reference>
<dbReference type="InterPro" id="IPR032109">
    <property type="entry name" value="Big_3_5"/>
</dbReference>
<comment type="caution">
    <text evidence="2">The sequence shown here is derived from an EMBL/GenBank/DDBJ whole genome shotgun (WGS) entry which is preliminary data.</text>
</comment>
<name>A0A9D2H711_9MICO</name>
<accession>A0A9D2H711</accession>
<dbReference type="Proteomes" id="UP000824220">
    <property type="component" value="Unassembled WGS sequence"/>
</dbReference>
<feature type="non-terminal residue" evidence="2">
    <location>
        <position position="1"/>
    </location>
</feature>
<dbReference type="GO" id="GO:0005975">
    <property type="term" value="P:carbohydrate metabolic process"/>
    <property type="evidence" value="ECO:0007669"/>
    <property type="project" value="UniProtKB-ARBA"/>
</dbReference>
<dbReference type="Gene3D" id="2.60.40.10">
    <property type="entry name" value="Immunoglobulins"/>
    <property type="match status" value="2"/>
</dbReference>
<proteinExistence type="predicted"/>
<dbReference type="AlphaFoldDB" id="A0A9D2H711"/>
<evidence type="ECO:0000313" key="2">
    <source>
        <dbReference type="EMBL" id="HJA05079.1"/>
    </source>
</evidence>
<reference evidence="2" key="1">
    <citation type="journal article" date="2021" name="PeerJ">
        <title>Extensive microbial diversity within the chicken gut microbiome revealed by metagenomics and culture.</title>
        <authorList>
            <person name="Gilroy R."/>
            <person name="Ravi A."/>
            <person name="Getino M."/>
            <person name="Pursley I."/>
            <person name="Horton D.L."/>
            <person name="Alikhan N.F."/>
            <person name="Baker D."/>
            <person name="Gharbi K."/>
            <person name="Hall N."/>
            <person name="Watson M."/>
            <person name="Adriaenssens E.M."/>
            <person name="Foster-Nyarko E."/>
            <person name="Jarju S."/>
            <person name="Secka A."/>
            <person name="Antonio M."/>
            <person name="Oren A."/>
            <person name="Chaudhuri R.R."/>
            <person name="La Ragione R."/>
            <person name="Hildebrand F."/>
            <person name="Pallen M.J."/>
        </authorList>
    </citation>
    <scope>NUCLEOTIDE SEQUENCE</scope>
    <source>
        <strain evidence="2">ChiHjej8B7-3636</strain>
    </source>
</reference>
<dbReference type="EMBL" id="DXAM01000136">
    <property type="protein sequence ID" value="HJA05079.1"/>
    <property type="molecule type" value="Genomic_DNA"/>
</dbReference>
<evidence type="ECO:0000313" key="3">
    <source>
        <dbReference type="Proteomes" id="UP000824220"/>
    </source>
</evidence>
<gene>
    <name evidence="2" type="ORF">H9800_09510</name>
</gene>
<dbReference type="Pfam" id="PF16640">
    <property type="entry name" value="Big_3_5"/>
    <property type="match status" value="1"/>
</dbReference>
<feature type="domain" description="Bacterial Ig-like" evidence="1">
    <location>
        <begin position="66"/>
        <end position="150"/>
    </location>
</feature>
<evidence type="ECO:0000259" key="1">
    <source>
        <dbReference type="Pfam" id="PF16640"/>
    </source>
</evidence>
<organism evidence="2 3">
    <name type="scientific">Candidatus Microbacterium stercoravium</name>
    <dbReference type="NCBI Taxonomy" id="2838697"/>
    <lineage>
        <taxon>Bacteria</taxon>
        <taxon>Bacillati</taxon>
        <taxon>Actinomycetota</taxon>
        <taxon>Actinomycetes</taxon>
        <taxon>Micrococcales</taxon>
        <taxon>Microbacteriaceae</taxon>
        <taxon>Microbacterium</taxon>
    </lineage>
</organism>
<protein>
    <submittedName>
        <fullName evidence="2">Ig-like domain-containing protein</fullName>
    </submittedName>
</protein>
<dbReference type="PROSITE" id="PS50194">
    <property type="entry name" value="FILAMIN_REPEAT"/>
    <property type="match status" value="1"/>
</dbReference>
<sequence>IPAGEGWQDVEVSFEAPEGTGTLYATTADGVAIDVITVTGAGVAEVPGEPEPEPEPAATTTSATVEAARVAFGQAGQVSVTTSSEEAVPAGEVVISEGDTEIARGELDADGSAVIDLPADLAVGSHTLTVAYAGSDEFVSSSDSVRLVVTTAKSSIDAEFASDTVKPAVRARLDVAVATKEGNAAPGSVEIQIKRNNLVVDTIEADLEDGAASISLPRLDTGTYRVTVTYDGVDGIRGSHSTVVLKVRS</sequence>